<keyword evidence="5" id="KW-0963">Cytoplasm</keyword>
<dbReference type="Gene3D" id="3.50.50.60">
    <property type="entry name" value="FAD/NAD(P)-binding domain"/>
    <property type="match status" value="2"/>
</dbReference>
<dbReference type="InterPro" id="IPR016156">
    <property type="entry name" value="FAD/NAD-linked_Rdtase_dimer_sf"/>
</dbReference>
<keyword evidence="6 16" id="KW-0285">Flavoprotein</keyword>
<dbReference type="InterPro" id="IPR012999">
    <property type="entry name" value="Pyr_OxRdtase_I_AS"/>
</dbReference>
<evidence type="ECO:0000256" key="8">
    <source>
        <dbReference type="ARBA" id="ARBA00023002"/>
    </source>
</evidence>
<evidence type="ECO:0000256" key="11">
    <source>
        <dbReference type="ARBA" id="ARBA00023284"/>
    </source>
</evidence>
<dbReference type="Proteomes" id="UP000000637">
    <property type="component" value="Chromosome"/>
</dbReference>
<evidence type="ECO:0000256" key="14">
    <source>
        <dbReference type="PIRSR" id="PIRSR000350-3"/>
    </source>
</evidence>
<feature type="binding site" evidence="14">
    <location>
        <begin position="190"/>
        <end position="192"/>
    </location>
    <ligand>
        <name>FAD</name>
        <dbReference type="ChEBI" id="CHEBI:57692"/>
    </ligand>
</feature>
<evidence type="ECO:0000256" key="7">
    <source>
        <dbReference type="ARBA" id="ARBA00022827"/>
    </source>
</evidence>
<dbReference type="STRING" id="290340.AAur_1756"/>
<dbReference type="eggNOG" id="COG1249">
    <property type="taxonomic scope" value="Bacteria"/>
</dbReference>
<dbReference type="InterPro" id="IPR036188">
    <property type="entry name" value="FAD/NAD-bd_sf"/>
</dbReference>
<evidence type="ECO:0000256" key="4">
    <source>
        <dbReference type="ARBA" id="ARBA00016961"/>
    </source>
</evidence>
<comment type="catalytic activity">
    <reaction evidence="12 16">
        <text>N(6)-[(R)-dihydrolipoyl]-L-lysyl-[protein] + NAD(+) = N(6)-[(R)-lipoyl]-L-lysyl-[protein] + NADH + H(+)</text>
        <dbReference type="Rhea" id="RHEA:15045"/>
        <dbReference type="Rhea" id="RHEA-COMP:10474"/>
        <dbReference type="Rhea" id="RHEA-COMP:10475"/>
        <dbReference type="ChEBI" id="CHEBI:15378"/>
        <dbReference type="ChEBI" id="CHEBI:57540"/>
        <dbReference type="ChEBI" id="CHEBI:57945"/>
        <dbReference type="ChEBI" id="CHEBI:83099"/>
        <dbReference type="ChEBI" id="CHEBI:83100"/>
        <dbReference type="EC" id="1.8.1.4"/>
    </reaction>
</comment>
<feature type="binding site" evidence="14">
    <location>
        <begin position="226"/>
        <end position="233"/>
    </location>
    <ligand>
        <name>NAD(+)</name>
        <dbReference type="ChEBI" id="CHEBI:57540"/>
    </ligand>
</feature>
<evidence type="ECO:0000256" key="6">
    <source>
        <dbReference type="ARBA" id="ARBA00022630"/>
    </source>
</evidence>
<dbReference type="KEGG" id="aau:AAur_1756"/>
<feature type="domain" description="FAD/NAD(P)-binding" evidence="18">
    <location>
        <begin position="57"/>
        <end position="368"/>
    </location>
</feature>
<comment type="miscellaneous">
    <text evidence="16">The active site is a redox-active disulfide bond.</text>
</comment>
<protein>
    <recommendedName>
        <fullName evidence="4 16">Dihydrolipoyl dehydrogenase</fullName>
        <ecNumber evidence="3 16">1.8.1.4</ecNumber>
    </recommendedName>
</protein>
<dbReference type="InterPro" id="IPR001100">
    <property type="entry name" value="Pyr_nuc-diS_OxRdtase"/>
</dbReference>
<feature type="domain" description="Pyridine nucleotide-disulphide oxidoreductase dimerisation" evidence="17">
    <location>
        <begin position="388"/>
        <end position="496"/>
    </location>
</feature>
<keyword evidence="10" id="KW-1015">Disulfide bond</keyword>
<dbReference type="SUPFAM" id="SSF55424">
    <property type="entry name" value="FAD/NAD-linked reductases, dimerisation (C-terminal) domain"/>
    <property type="match status" value="1"/>
</dbReference>
<evidence type="ECO:0000256" key="1">
    <source>
        <dbReference type="ARBA" id="ARBA00004496"/>
    </source>
</evidence>
<dbReference type="PRINTS" id="PR00411">
    <property type="entry name" value="PNDRDTASEI"/>
</dbReference>
<dbReference type="SUPFAM" id="SSF51905">
    <property type="entry name" value="FAD/NAD(P)-binding domain"/>
    <property type="match status" value="1"/>
</dbReference>
<dbReference type="GO" id="GO:0050660">
    <property type="term" value="F:flavin adenine dinucleotide binding"/>
    <property type="evidence" value="ECO:0007669"/>
    <property type="project" value="InterPro"/>
</dbReference>
<dbReference type="GO" id="GO:0004148">
    <property type="term" value="F:dihydrolipoyl dehydrogenase (NADH) activity"/>
    <property type="evidence" value="ECO:0007669"/>
    <property type="project" value="UniProtKB-EC"/>
</dbReference>
<accession>A1R5K4</accession>
<evidence type="ECO:0000256" key="15">
    <source>
        <dbReference type="PIRSR" id="PIRSR000350-4"/>
    </source>
</evidence>
<dbReference type="InterPro" id="IPR006258">
    <property type="entry name" value="Lipoamide_DH"/>
</dbReference>
<evidence type="ECO:0000256" key="2">
    <source>
        <dbReference type="ARBA" id="ARBA00007532"/>
    </source>
</evidence>
<evidence type="ECO:0000313" key="20">
    <source>
        <dbReference type="Proteomes" id="UP000000637"/>
    </source>
</evidence>
<dbReference type="InterPro" id="IPR004099">
    <property type="entry name" value="Pyr_nucl-diS_OxRdtase_dimer"/>
</dbReference>
<dbReference type="PIRSF" id="PIRSF000350">
    <property type="entry name" value="Mercury_reductase_MerA"/>
    <property type="match status" value="1"/>
</dbReference>
<keyword evidence="9 14" id="KW-0520">NAD</keyword>
<evidence type="ECO:0000313" key="19">
    <source>
        <dbReference type="EMBL" id="ABM09831.1"/>
    </source>
</evidence>
<feature type="active site" description="Proton acceptor" evidence="13">
    <location>
        <position position="486"/>
    </location>
</feature>
<dbReference type="FunFam" id="3.30.390.30:FF:000001">
    <property type="entry name" value="Dihydrolipoyl dehydrogenase"/>
    <property type="match status" value="1"/>
</dbReference>
<name>A1R5K4_PAEAT</name>
<dbReference type="HOGENOM" id="CLU_016755_0_3_11"/>
<feature type="binding site" evidence="14">
    <location>
        <position position="166"/>
    </location>
    <ligand>
        <name>FAD</name>
        <dbReference type="ChEBI" id="CHEBI:57692"/>
    </ligand>
</feature>
<evidence type="ECO:0000259" key="18">
    <source>
        <dbReference type="Pfam" id="PF07992"/>
    </source>
</evidence>
<evidence type="ECO:0000256" key="10">
    <source>
        <dbReference type="ARBA" id="ARBA00023157"/>
    </source>
</evidence>
<dbReference type="InterPro" id="IPR023753">
    <property type="entry name" value="FAD/NAD-binding_dom"/>
</dbReference>
<dbReference type="GO" id="GO:0005737">
    <property type="term" value="C:cytoplasm"/>
    <property type="evidence" value="ECO:0007669"/>
    <property type="project" value="UniProtKB-SubCell"/>
</dbReference>
<dbReference type="PANTHER" id="PTHR22912">
    <property type="entry name" value="DISULFIDE OXIDOREDUCTASE"/>
    <property type="match status" value="1"/>
</dbReference>
<dbReference type="Pfam" id="PF02852">
    <property type="entry name" value="Pyr_redox_dim"/>
    <property type="match status" value="1"/>
</dbReference>
<dbReference type="InterPro" id="IPR050151">
    <property type="entry name" value="Class-I_Pyr_Nuc-Dis_Oxidored"/>
</dbReference>
<comment type="subcellular location">
    <subcellularLocation>
        <location evidence="1">Cytoplasm</location>
    </subcellularLocation>
</comment>
<keyword evidence="11 16" id="KW-0676">Redox-active center</keyword>
<evidence type="ECO:0000256" key="12">
    <source>
        <dbReference type="ARBA" id="ARBA00049187"/>
    </source>
</evidence>
<keyword evidence="8 16" id="KW-0560">Oxidoreductase</keyword>
<sequence>MGRWFAKVNSIVTNARELRCWHNHGRTSSKDQMARSPVSSFTRGSVLVADQATAQEFDILVLGGGSGGYATALRAVQLGFTVGLVEKAKLGGTCLHNGCIPTKALLHSAELADHARDSAKYGVNVTLDSIDMSAVNAYKDGIIAGKFKGLQGLIKSKGITVIEGEGKLQGNNTVVVNGTSYTGKNIVLATGSYSRSLPGLEIGGKVITSDQALTMDYIPKSAIVLGGGVIGVEFASVWKSFGVDVTIIEGLPSLVPNEDASIVKNLERAFKKRGIKFTTGIFFQGVEQNDDGVKVTLVDGQTFEADLLLVAVGRGPVTANLGYEEAGITIDRGFVITNERLHTGVGNIYAVGDIVPGVQLAHRGYQQGIFVAEEIAGLNPAIVEDINIPKVTYCEPEIATVGYTEKAAKEKFGDDQVQTQEYNLAGNGKSSILGTGGIVKLVRQKDGPVVGIHMIGSRMGEQIGEAQLIVNWEAYPEDVAQLVHAHPTQNESLGEAHLALAGKALHG</sequence>
<comment type="similarity">
    <text evidence="2 16">Belongs to the class-I pyridine nucleotide-disulfide oxidoreductase family.</text>
</comment>
<evidence type="ECO:0000256" key="3">
    <source>
        <dbReference type="ARBA" id="ARBA00012608"/>
    </source>
</evidence>
<dbReference type="GO" id="GO:0006103">
    <property type="term" value="P:2-oxoglutarate metabolic process"/>
    <property type="evidence" value="ECO:0007669"/>
    <property type="project" value="TreeGrafter"/>
</dbReference>
<dbReference type="Gene3D" id="3.30.390.30">
    <property type="match status" value="1"/>
</dbReference>
<proteinExistence type="inferred from homology"/>
<dbReference type="AlphaFoldDB" id="A1R5K4"/>
<dbReference type="EMBL" id="CP000474">
    <property type="protein sequence ID" value="ABM09831.1"/>
    <property type="molecule type" value="Genomic_DNA"/>
</dbReference>
<keyword evidence="20" id="KW-1185">Reference proteome</keyword>
<feature type="binding site" evidence="14">
    <location>
        <position position="249"/>
    </location>
    <ligand>
        <name>NAD(+)</name>
        <dbReference type="ChEBI" id="CHEBI:57540"/>
    </ligand>
</feature>
<feature type="binding site" evidence="14">
    <location>
        <position position="313"/>
    </location>
    <ligand>
        <name>NAD(+)</name>
        <dbReference type="ChEBI" id="CHEBI:57540"/>
    </ligand>
</feature>
<keyword evidence="14" id="KW-0547">Nucleotide-binding</keyword>
<evidence type="ECO:0000256" key="5">
    <source>
        <dbReference type="ARBA" id="ARBA00022490"/>
    </source>
</evidence>
<dbReference type="PRINTS" id="PR00368">
    <property type="entry name" value="FADPNR"/>
</dbReference>
<comment type="cofactor">
    <cofactor evidence="14 16">
        <name>FAD</name>
        <dbReference type="ChEBI" id="CHEBI:57692"/>
    </cofactor>
    <text evidence="14 16">Binds 1 FAD per subunit.</text>
</comment>
<evidence type="ECO:0000256" key="16">
    <source>
        <dbReference type="RuleBase" id="RU003692"/>
    </source>
</evidence>
<gene>
    <name evidence="19" type="primary">lpdA</name>
    <name evidence="19" type="ordered locus">AAur_1756</name>
</gene>
<organism evidence="19 20">
    <name type="scientific">Paenarthrobacter aurescens (strain TC1)</name>
    <dbReference type="NCBI Taxonomy" id="290340"/>
    <lineage>
        <taxon>Bacteria</taxon>
        <taxon>Bacillati</taxon>
        <taxon>Actinomycetota</taxon>
        <taxon>Actinomycetes</taxon>
        <taxon>Micrococcales</taxon>
        <taxon>Micrococcaceae</taxon>
        <taxon>Paenarthrobacter</taxon>
    </lineage>
</organism>
<dbReference type="Pfam" id="PF07992">
    <property type="entry name" value="Pyr_redox_2"/>
    <property type="match status" value="1"/>
</dbReference>
<reference evidence="19 20" key="1">
    <citation type="journal article" date="2006" name="PLoS Genet.">
        <title>Secrets of soil survival revealed by the genome sequence of Arthrobacter aurescens TC1.</title>
        <authorList>
            <person name="Mongodin E.F."/>
            <person name="Shapir N."/>
            <person name="Daugherty S.C."/>
            <person name="DeBoy R.T."/>
            <person name="Emerson J.B."/>
            <person name="Shvartzbeyn A."/>
            <person name="Radune D."/>
            <person name="Vamathevan J."/>
            <person name="Riggs F."/>
            <person name="Grinberg V."/>
            <person name="Khouri H."/>
            <person name="Wackett L.P."/>
            <person name="Nelson K.E."/>
            <person name="Sadowsky M.J."/>
        </authorList>
    </citation>
    <scope>NUCLEOTIDE SEQUENCE [LARGE SCALE GENOMIC DNA]</scope>
    <source>
        <strain evidence="19 20">TC1</strain>
    </source>
</reference>
<dbReference type="NCBIfam" id="TIGR01350">
    <property type="entry name" value="lipoamide_DH"/>
    <property type="match status" value="1"/>
</dbReference>
<feature type="disulfide bond" description="Redox-active" evidence="15">
    <location>
        <begin position="94"/>
        <end position="99"/>
    </location>
</feature>
<evidence type="ECO:0000259" key="17">
    <source>
        <dbReference type="Pfam" id="PF02852"/>
    </source>
</evidence>
<evidence type="ECO:0000256" key="13">
    <source>
        <dbReference type="PIRSR" id="PIRSR000350-2"/>
    </source>
</evidence>
<dbReference type="PANTHER" id="PTHR22912:SF217">
    <property type="entry name" value="DIHYDROLIPOYL DEHYDROGENASE"/>
    <property type="match status" value="1"/>
</dbReference>
<dbReference type="PROSITE" id="PS00076">
    <property type="entry name" value="PYRIDINE_REDOX_1"/>
    <property type="match status" value="1"/>
</dbReference>
<keyword evidence="7 14" id="KW-0274">FAD</keyword>
<dbReference type="EC" id="1.8.1.4" evidence="3 16"/>
<feature type="binding site" evidence="14">
    <location>
        <position position="353"/>
    </location>
    <ligand>
        <name>FAD</name>
        <dbReference type="ChEBI" id="CHEBI:57692"/>
    </ligand>
</feature>
<evidence type="ECO:0000256" key="9">
    <source>
        <dbReference type="ARBA" id="ARBA00023027"/>
    </source>
</evidence>
<feature type="binding site" evidence="14">
    <location>
        <position position="103"/>
    </location>
    <ligand>
        <name>FAD</name>
        <dbReference type="ChEBI" id="CHEBI:57692"/>
    </ligand>
</feature>